<name>A0ABY1VL30_9ACTO</name>
<evidence type="ECO:0000256" key="1">
    <source>
        <dbReference type="ARBA" id="ARBA00004141"/>
    </source>
</evidence>
<accession>A0ABY1VL30</accession>
<keyword evidence="4 5" id="KW-0472">Membrane</keyword>
<gene>
    <name evidence="7" type="ORF">NCTC11535_00470</name>
</gene>
<evidence type="ECO:0000313" key="7">
    <source>
        <dbReference type="EMBL" id="SPT52816.1"/>
    </source>
</evidence>
<feature type="transmembrane region" description="Helical" evidence="5">
    <location>
        <begin position="225"/>
        <end position="250"/>
    </location>
</feature>
<feature type="transmembrane region" description="Helical" evidence="5">
    <location>
        <begin position="291"/>
        <end position="309"/>
    </location>
</feature>
<keyword evidence="2 5" id="KW-0812">Transmembrane</keyword>
<feature type="transmembrane region" description="Helical" evidence="5">
    <location>
        <begin position="262"/>
        <end position="284"/>
    </location>
</feature>
<comment type="caution">
    <text evidence="7">The sequence shown here is derived from an EMBL/GenBank/DDBJ whole genome shotgun (WGS) entry which is preliminary data.</text>
</comment>
<evidence type="ECO:0000313" key="8">
    <source>
        <dbReference type="Proteomes" id="UP000250006"/>
    </source>
</evidence>
<feature type="transmembrane region" description="Helical" evidence="5">
    <location>
        <begin position="351"/>
        <end position="371"/>
    </location>
</feature>
<keyword evidence="3 5" id="KW-1133">Transmembrane helix</keyword>
<keyword evidence="8" id="KW-1185">Reference proteome</keyword>
<feature type="transmembrane region" description="Helical" evidence="5">
    <location>
        <begin position="18"/>
        <end position="40"/>
    </location>
</feature>
<dbReference type="RefSeq" id="WP_111835768.1">
    <property type="nucleotide sequence ID" value="NZ_UAPQ01000001.1"/>
</dbReference>
<proteinExistence type="predicted"/>
<evidence type="ECO:0000256" key="4">
    <source>
        <dbReference type="ARBA" id="ARBA00023136"/>
    </source>
</evidence>
<sequence>MGSVFINELRRLVRAKDLLVWTLAFPLILTVIFMNMFAGIEEAINIKAVPLGVVQDAAYQSAPGLEQLVDGLADANSNHHYAKVTTYPTASEAEAAARAEQTIGYLAVEDGKPALHLTVKGNNSITSVVLRRTIDAYQQTMAQQRELLAAGASPEQLAALAEQRVFTSELQVTPDGVGSTTRYYFSLLAFTAGTGMLLSVTKVSEVMASSGQLGARRVMAGIPRWQVLGGVLGAAWLSITASMGIAFLFMQQVAQVSFGPRAYLAPAVILVSGLMACAAGAALGTVPRFPAGAVSGIVTLLSLFTGLYGTGAQRLADAVENNVPVLSWLNPLWQSTHGFYSLLYYDSLGPFLRNCAALIGMSALFLAIALLRMRRMSHDHL</sequence>
<evidence type="ECO:0000259" key="6">
    <source>
        <dbReference type="Pfam" id="PF12698"/>
    </source>
</evidence>
<dbReference type="EMBL" id="UAPQ01000001">
    <property type="protein sequence ID" value="SPT52816.1"/>
    <property type="molecule type" value="Genomic_DNA"/>
</dbReference>
<protein>
    <submittedName>
        <fullName evidence="7">ABC-2 family transporter protein</fullName>
    </submittedName>
</protein>
<feature type="domain" description="ABC-2 type transporter transmembrane" evidence="6">
    <location>
        <begin position="16"/>
        <end position="371"/>
    </location>
</feature>
<organism evidence="7 8">
    <name type="scientific">Actinomyces bovis</name>
    <dbReference type="NCBI Taxonomy" id="1658"/>
    <lineage>
        <taxon>Bacteria</taxon>
        <taxon>Bacillati</taxon>
        <taxon>Actinomycetota</taxon>
        <taxon>Actinomycetes</taxon>
        <taxon>Actinomycetales</taxon>
        <taxon>Actinomycetaceae</taxon>
        <taxon>Actinomyces</taxon>
    </lineage>
</organism>
<evidence type="ECO:0000256" key="3">
    <source>
        <dbReference type="ARBA" id="ARBA00022989"/>
    </source>
</evidence>
<evidence type="ECO:0000256" key="2">
    <source>
        <dbReference type="ARBA" id="ARBA00022692"/>
    </source>
</evidence>
<comment type="subcellular location">
    <subcellularLocation>
        <location evidence="1">Membrane</location>
        <topology evidence="1">Multi-pass membrane protein</topology>
    </subcellularLocation>
</comment>
<dbReference type="Proteomes" id="UP000250006">
    <property type="component" value="Unassembled WGS sequence"/>
</dbReference>
<dbReference type="Pfam" id="PF12698">
    <property type="entry name" value="ABC2_membrane_3"/>
    <property type="match status" value="1"/>
</dbReference>
<evidence type="ECO:0000256" key="5">
    <source>
        <dbReference type="SAM" id="Phobius"/>
    </source>
</evidence>
<dbReference type="InterPro" id="IPR013525">
    <property type="entry name" value="ABC2_TM"/>
</dbReference>
<reference evidence="7 8" key="1">
    <citation type="submission" date="2018-06" db="EMBL/GenBank/DDBJ databases">
        <authorList>
            <consortium name="Pathogen Informatics"/>
            <person name="Doyle S."/>
        </authorList>
    </citation>
    <scope>NUCLEOTIDE SEQUENCE [LARGE SCALE GENOMIC DNA]</scope>
    <source>
        <strain evidence="7 8">NCTC11535</strain>
    </source>
</reference>